<dbReference type="AlphaFoldDB" id="A0A4C1UEM9"/>
<sequence length="199" mass="21355">MHSSIKAVVRFPSARAIQPGETRVGGPARRPRAGHADGCRRLMTDRGSVPPVHLSIKASAATRSPLGTDWLGGVAERHSYIANAHPGTDVTALHTRSRVKHQERGARRPYISYGSFVWNMGVCGACEADGGRGCPTWPVIQRASMNASLFGSSGHLGASLQRSLGRTSFVLDVLHTAVFTSWKVAGMYSASMIQLLDYS</sequence>
<protein>
    <submittedName>
        <fullName evidence="2">Uncharacterized protein</fullName>
    </submittedName>
</protein>
<comment type="caution">
    <text evidence="2">The sequence shown here is derived from an EMBL/GenBank/DDBJ whole genome shotgun (WGS) entry which is preliminary data.</text>
</comment>
<evidence type="ECO:0000256" key="1">
    <source>
        <dbReference type="SAM" id="MobiDB-lite"/>
    </source>
</evidence>
<feature type="region of interest" description="Disordered" evidence="1">
    <location>
        <begin position="16"/>
        <end position="38"/>
    </location>
</feature>
<accession>A0A4C1UEM9</accession>
<dbReference type="Proteomes" id="UP000299102">
    <property type="component" value="Unassembled WGS sequence"/>
</dbReference>
<name>A0A4C1UEM9_EUMVA</name>
<organism evidence="2 3">
    <name type="scientific">Eumeta variegata</name>
    <name type="common">Bagworm moth</name>
    <name type="synonym">Eumeta japonica</name>
    <dbReference type="NCBI Taxonomy" id="151549"/>
    <lineage>
        <taxon>Eukaryota</taxon>
        <taxon>Metazoa</taxon>
        <taxon>Ecdysozoa</taxon>
        <taxon>Arthropoda</taxon>
        <taxon>Hexapoda</taxon>
        <taxon>Insecta</taxon>
        <taxon>Pterygota</taxon>
        <taxon>Neoptera</taxon>
        <taxon>Endopterygota</taxon>
        <taxon>Lepidoptera</taxon>
        <taxon>Glossata</taxon>
        <taxon>Ditrysia</taxon>
        <taxon>Tineoidea</taxon>
        <taxon>Psychidae</taxon>
        <taxon>Oiketicinae</taxon>
        <taxon>Eumeta</taxon>
    </lineage>
</organism>
<proteinExistence type="predicted"/>
<evidence type="ECO:0000313" key="3">
    <source>
        <dbReference type="Proteomes" id="UP000299102"/>
    </source>
</evidence>
<gene>
    <name evidence="2" type="ORF">EVAR_19281_1</name>
</gene>
<evidence type="ECO:0000313" key="2">
    <source>
        <dbReference type="EMBL" id="GBP24406.1"/>
    </source>
</evidence>
<keyword evidence="3" id="KW-1185">Reference proteome</keyword>
<dbReference type="EMBL" id="BGZK01000161">
    <property type="protein sequence ID" value="GBP24406.1"/>
    <property type="molecule type" value="Genomic_DNA"/>
</dbReference>
<reference evidence="2 3" key="1">
    <citation type="journal article" date="2019" name="Commun. Biol.">
        <title>The bagworm genome reveals a unique fibroin gene that provides high tensile strength.</title>
        <authorList>
            <person name="Kono N."/>
            <person name="Nakamura H."/>
            <person name="Ohtoshi R."/>
            <person name="Tomita M."/>
            <person name="Numata K."/>
            <person name="Arakawa K."/>
        </authorList>
    </citation>
    <scope>NUCLEOTIDE SEQUENCE [LARGE SCALE GENOMIC DNA]</scope>
</reference>